<feature type="compositionally biased region" description="Polar residues" evidence="7">
    <location>
        <begin position="345"/>
        <end position="371"/>
    </location>
</feature>
<feature type="compositionally biased region" description="Polar residues" evidence="7">
    <location>
        <begin position="539"/>
        <end position="561"/>
    </location>
</feature>
<evidence type="ECO:0000256" key="8">
    <source>
        <dbReference type="SAM" id="Phobius"/>
    </source>
</evidence>
<dbReference type="PANTHER" id="PTHR28646">
    <property type="entry name" value="TRANSMEMBRANE PROTEIN 201"/>
    <property type="match status" value="1"/>
</dbReference>
<comment type="similarity">
    <text evidence="2">Belongs to the TMEM201 family.</text>
</comment>
<dbReference type="GO" id="GO:0005637">
    <property type="term" value="C:nuclear inner membrane"/>
    <property type="evidence" value="ECO:0007669"/>
    <property type="project" value="UniProtKB-SubCell"/>
</dbReference>
<comment type="caution">
    <text evidence="10">The sequence shown here is derived from an EMBL/GenBank/DDBJ whole genome shotgun (WGS) entry which is preliminary data.</text>
</comment>
<keyword evidence="11" id="KW-1185">Reference proteome</keyword>
<dbReference type="AlphaFoldDB" id="A0AAV4F8U2"/>
<evidence type="ECO:0000256" key="5">
    <source>
        <dbReference type="ARBA" id="ARBA00023136"/>
    </source>
</evidence>
<evidence type="ECO:0000256" key="1">
    <source>
        <dbReference type="ARBA" id="ARBA00004473"/>
    </source>
</evidence>
<dbReference type="GO" id="GO:0051015">
    <property type="term" value="F:actin filament binding"/>
    <property type="evidence" value="ECO:0007669"/>
    <property type="project" value="TreeGrafter"/>
</dbReference>
<feature type="compositionally biased region" description="Polar residues" evidence="7">
    <location>
        <begin position="515"/>
        <end position="528"/>
    </location>
</feature>
<evidence type="ECO:0000256" key="3">
    <source>
        <dbReference type="ARBA" id="ARBA00022692"/>
    </source>
</evidence>
<feature type="transmembrane region" description="Helical" evidence="8">
    <location>
        <begin position="737"/>
        <end position="759"/>
    </location>
</feature>
<feature type="region of interest" description="Disordered" evidence="7">
    <location>
        <begin position="1"/>
        <end position="21"/>
    </location>
</feature>
<evidence type="ECO:0000313" key="11">
    <source>
        <dbReference type="Proteomes" id="UP000762676"/>
    </source>
</evidence>
<dbReference type="InterPro" id="IPR040041">
    <property type="entry name" value="TMEM201"/>
</dbReference>
<evidence type="ECO:0000256" key="4">
    <source>
        <dbReference type="ARBA" id="ARBA00022989"/>
    </source>
</evidence>
<feature type="region of interest" description="Disordered" evidence="7">
    <location>
        <begin position="345"/>
        <end position="436"/>
    </location>
</feature>
<evidence type="ECO:0000256" key="2">
    <source>
        <dbReference type="ARBA" id="ARBA00007600"/>
    </source>
</evidence>
<dbReference type="GO" id="GO:0005521">
    <property type="term" value="F:lamin binding"/>
    <property type="evidence" value="ECO:0007669"/>
    <property type="project" value="TreeGrafter"/>
</dbReference>
<feature type="domain" description="Ima1 N-terminal" evidence="9">
    <location>
        <begin position="4"/>
        <end position="89"/>
    </location>
</feature>
<feature type="transmembrane region" description="Helical" evidence="8">
    <location>
        <begin position="179"/>
        <end position="199"/>
    </location>
</feature>
<feature type="region of interest" description="Disordered" evidence="7">
    <location>
        <begin position="287"/>
        <end position="308"/>
    </location>
</feature>
<gene>
    <name evidence="10" type="ORF">ElyMa_002056400</name>
</gene>
<comment type="subcellular location">
    <subcellularLocation>
        <location evidence="1">Nucleus inner membrane</location>
        <topology evidence="1">Multi-pass membrane protein</topology>
    </subcellularLocation>
</comment>
<reference evidence="10 11" key="1">
    <citation type="journal article" date="2021" name="Elife">
        <title>Chloroplast acquisition without the gene transfer in kleptoplastic sea slugs, Plakobranchus ocellatus.</title>
        <authorList>
            <person name="Maeda T."/>
            <person name="Takahashi S."/>
            <person name="Yoshida T."/>
            <person name="Shimamura S."/>
            <person name="Takaki Y."/>
            <person name="Nagai Y."/>
            <person name="Toyoda A."/>
            <person name="Suzuki Y."/>
            <person name="Arimoto A."/>
            <person name="Ishii H."/>
            <person name="Satoh N."/>
            <person name="Nishiyama T."/>
            <person name="Hasebe M."/>
            <person name="Maruyama T."/>
            <person name="Minagawa J."/>
            <person name="Obokata J."/>
            <person name="Shigenobu S."/>
        </authorList>
    </citation>
    <scope>NUCLEOTIDE SEQUENCE [LARGE SCALE GENOMIC DNA]</scope>
</reference>
<name>A0AAV4F8U2_9GAST</name>
<feature type="compositionally biased region" description="Polar residues" evidence="7">
    <location>
        <begin position="395"/>
        <end position="404"/>
    </location>
</feature>
<evidence type="ECO:0000256" key="6">
    <source>
        <dbReference type="ARBA" id="ARBA00023242"/>
    </source>
</evidence>
<keyword evidence="3 8" id="KW-0812">Transmembrane</keyword>
<dbReference type="EMBL" id="BMAT01004166">
    <property type="protein sequence ID" value="GFR69689.1"/>
    <property type="molecule type" value="Genomic_DNA"/>
</dbReference>
<dbReference type="Proteomes" id="UP000762676">
    <property type="component" value="Unassembled WGS sequence"/>
</dbReference>
<feature type="region of interest" description="Disordered" evidence="7">
    <location>
        <begin position="705"/>
        <end position="731"/>
    </location>
</feature>
<dbReference type="InterPro" id="IPR018617">
    <property type="entry name" value="Ima1_N"/>
</dbReference>
<feature type="region of interest" description="Disordered" evidence="7">
    <location>
        <begin position="477"/>
        <end position="617"/>
    </location>
</feature>
<dbReference type="PANTHER" id="PTHR28646:SF1">
    <property type="entry name" value="TRANSMEMBRANE PROTEIN 201"/>
    <property type="match status" value="1"/>
</dbReference>
<sequence length="761" mass="84896">MLQGGDYNTEVPGQHDLKDGKTSTVCEPNDFHTASPILCAACSTNQVLYVRQLATFKSLNEDSYDEELKSYKEYLEEVYKLCPTCVSRVKEHVTEQDQVLQSKMSLAQQERLKDVSSSQGNTSDEHNNSKVRQMRLPSVPTMMFLCCLLLAIANVVICLRLFAVTVISGTWTPIEQRAAWFSAYMLWVVSVVPVQAVLSMQDLYPEDCVHLLLRLLTLVTWMEWVHVREGPTLILSILTAMFALIACLRPRKPRHFSEILLTRRDIKSLVPFTKASEAPVISPTKSSVAVVEGHEDNSSASSGVKSPPPFEEVCQNLETFSIGLTKKSSSQSSIWSLPAVVSSSLMPDNSPSATGLRLSSDQMSPDSTTGDQVPPLRPGTPRSVLSPSRLGFLNLDSNSGSRSPSPWDPIMENSSDSEVTPQEDSMPSLPRSGRLSQDMFINEQVISKDRQRGVVQNTGNTADLTVEWIRSRQVCHPPQPSAEHLHPSQSYQSTHYRPRDGQLGSFLEEPRKNSRQSPRLFSHSQNFGSVWEHNGGYSHKNNSPHTDPKNSSNPPHEQTQGVRRRSQRLAMAGRLPKPWPLRKSLSCNNATDKENVEKAGVSARIERLQQPSYPSSSTAKDFVYDPLSKQSIVPQQSQPAAMLQTAQIRNEQFFDYRDNSGGAKPTQALQPNRCSNFKTNPAPQNWYKRNTSVNMNKNIVRSEFSDDEDMEVEEPWTSSGNKQNKPIRDGDTSPRGILLGVVIGASITCNVFLLLLAWLQR</sequence>
<feature type="transmembrane region" description="Helical" evidence="8">
    <location>
        <begin position="233"/>
        <end position="250"/>
    </location>
</feature>
<accession>A0AAV4F8U2</accession>
<feature type="compositionally biased region" description="Acidic residues" evidence="7">
    <location>
        <begin position="705"/>
        <end position="714"/>
    </location>
</feature>
<keyword evidence="5 8" id="KW-0472">Membrane</keyword>
<keyword evidence="4 8" id="KW-1133">Transmembrane helix</keyword>
<feature type="region of interest" description="Disordered" evidence="7">
    <location>
        <begin position="108"/>
        <end position="131"/>
    </location>
</feature>
<evidence type="ECO:0000256" key="7">
    <source>
        <dbReference type="SAM" id="MobiDB-lite"/>
    </source>
</evidence>
<dbReference type="GO" id="GO:0030473">
    <property type="term" value="P:nuclear migration along microtubule"/>
    <property type="evidence" value="ECO:0007669"/>
    <property type="project" value="TreeGrafter"/>
</dbReference>
<proteinExistence type="inferred from homology"/>
<dbReference type="Pfam" id="PF09779">
    <property type="entry name" value="Ima1_N"/>
    <property type="match status" value="1"/>
</dbReference>
<evidence type="ECO:0000313" key="10">
    <source>
        <dbReference type="EMBL" id="GFR69689.1"/>
    </source>
</evidence>
<protein>
    <submittedName>
        <fullName evidence="10">Transmembrane protein 201-like</fullName>
    </submittedName>
</protein>
<evidence type="ECO:0000259" key="9">
    <source>
        <dbReference type="Pfam" id="PF09779"/>
    </source>
</evidence>
<feature type="transmembrane region" description="Helical" evidence="8">
    <location>
        <begin position="142"/>
        <end position="167"/>
    </location>
</feature>
<organism evidence="10 11">
    <name type="scientific">Elysia marginata</name>
    <dbReference type="NCBI Taxonomy" id="1093978"/>
    <lineage>
        <taxon>Eukaryota</taxon>
        <taxon>Metazoa</taxon>
        <taxon>Spiralia</taxon>
        <taxon>Lophotrochozoa</taxon>
        <taxon>Mollusca</taxon>
        <taxon>Gastropoda</taxon>
        <taxon>Heterobranchia</taxon>
        <taxon>Euthyneura</taxon>
        <taxon>Panpulmonata</taxon>
        <taxon>Sacoglossa</taxon>
        <taxon>Placobranchoidea</taxon>
        <taxon>Plakobranchidae</taxon>
        <taxon>Elysia</taxon>
    </lineage>
</organism>
<keyword evidence="6" id="KW-0539">Nucleus</keyword>
<feature type="compositionally biased region" description="Polar residues" evidence="7">
    <location>
        <begin position="412"/>
        <end position="425"/>
    </location>
</feature>